<dbReference type="PROSITE" id="PS50826">
    <property type="entry name" value="RUN"/>
    <property type="match status" value="1"/>
</dbReference>
<dbReference type="InterPro" id="IPR037213">
    <property type="entry name" value="Run_dom_sf"/>
</dbReference>
<evidence type="ECO:0000256" key="1">
    <source>
        <dbReference type="ARBA" id="ARBA00004603"/>
    </source>
</evidence>
<comment type="subcellular location">
    <subcellularLocation>
        <location evidence="1">Late endosome</location>
    </subcellularLocation>
    <subcellularLocation>
        <location evidence="2">Lysosome membrane</location>
    </subcellularLocation>
</comment>
<keyword evidence="4" id="KW-0479">Metal-binding</keyword>
<evidence type="ECO:0000256" key="7">
    <source>
        <dbReference type="ARBA" id="ARBA00022771"/>
    </source>
</evidence>
<organism evidence="14 15">
    <name type="scientific">Synaphobranchus kaupii</name>
    <name type="common">Kaup's arrowtooth eel</name>
    <dbReference type="NCBI Taxonomy" id="118154"/>
    <lineage>
        <taxon>Eukaryota</taxon>
        <taxon>Metazoa</taxon>
        <taxon>Chordata</taxon>
        <taxon>Craniata</taxon>
        <taxon>Vertebrata</taxon>
        <taxon>Euteleostomi</taxon>
        <taxon>Actinopterygii</taxon>
        <taxon>Neopterygii</taxon>
        <taxon>Teleostei</taxon>
        <taxon>Anguilliformes</taxon>
        <taxon>Synaphobranchidae</taxon>
        <taxon>Synaphobranchus</taxon>
    </lineage>
</organism>
<dbReference type="Pfam" id="PF13901">
    <property type="entry name" value="RH_dom"/>
    <property type="match status" value="1"/>
</dbReference>
<gene>
    <name evidence="14" type="ORF">SKAU_G00136340</name>
</gene>
<dbReference type="InterPro" id="IPR004012">
    <property type="entry name" value="Run_dom"/>
</dbReference>
<feature type="compositionally biased region" description="Low complexity" evidence="11">
    <location>
        <begin position="256"/>
        <end position="283"/>
    </location>
</feature>
<feature type="domain" description="PH" evidence="12">
    <location>
        <begin position="533"/>
        <end position="624"/>
    </location>
</feature>
<keyword evidence="9" id="KW-0072">Autophagy</keyword>
<evidence type="ECO:0000256" key="8">
    <source>
        <dbReference type="ARBA" id="ARBA00022833"/>
    </source>
</evidence>
<dbReference type="InterPro" id="IPR047326">
    <property type="entry name" value="RUN_PLEKHM1"/>
</dbReference>
<feature type="domain" description="RUN" evidence="13">
    <location>
        <begin position="43"/>
        <end position="185"/>
    </location>
</feature>
<dbReference type="PANTHER" id="PTHR12326:SF5">
    <property type="entry name" value="PLECKSTRIN HOMOLOGY DOMAIN-CONTAINING FAMILY M MEMBER 1"/>
    <property type="match status" value="1"/>
</dbReference>
<proteinExistence type="predicted"/>
<evidence type="ECO:0000256" key="4">
    <source>
        <dbReference type="ARBA" id="ARBA00022723"/>
    </source>
</evidence>
<dbReference type="Pfam" id="PF02759">
    <property type="entry name" value="RUN"/>
    <property type="match status" value="1"/>
</dbReference>
<name>A0A9Q1J3U2_SYNKA</name>
<dbReference type="Pfam" id="PF00169">
    <property type="entry name" value="PH"/>
    <property type="match status" value="1"/>
</dbReference>
<dbReference type="EMBL" id="JAINUF010000004">
    <property type="protein sequence ID" value="KAJ8364803.1"/>
    <property type="molecule type" value="Genomic_DNA"/>
</dbReference>
<dbReference type="Gene3D" id="1.20.58.900">
    <property type="match status" value="1"/>
</dbReference>
<feature type="region of interest" description="Disordered" evidence="11">
    <location>
        <begin position="633"/>
        <end position="678"/>
    </location>
</feature>
<keyword evidence="6" id="KW-0967">Endosome</keyword>
<keyword evidence="7" id="KW-0863">Zinc-finger</keyword>
<evidence type="ECO:0000256" key="6">
    <source>
        <dbReference type="ARBA" id="ARBA00022753"/>
    </source>
</evidence>
<dbReference type="GO" id="GO:0005770">
    <property type="term" value="C:late endosome"/>
    <property type="evidence" value="ECO:0007669"/>
    <property type="project" value="UniProtKB-SubCell"/>
</dbReference>
<feature type="compositionally biased region" description="Basic and acidic residues" evidence="11">
    <location>
        <begin position="287"/>
        <end position="297"/>
    </location>
</feature>
<protein>
    <recommendedName>
        <fullName evidence="16">Pleckstrin homology domain-containing family M member 1</fullName>
    </recommendedName>
</protein>
<evidence type="ECO:0000256" key="3">
    <source>
        <dbReference type="ARBA" id="ARBA00022553"/>
    </source>
</evidence>
<dbReference type="SMART" id="SM00233">
    <property type="entry name" value="PH"/>
    <property type="match status" value="2"/>
</dbReference>
<feature type="region of interest" description="Disordered" evidence="11">
    <location>
        <begin position="212"/>
        <end position="297"/>
    </location>
</feature>
<reference evidence="14" key="1">
    <citation type="journal article" date="2023" name="Science">
        <title>Genome structures resolve the early diversification of teleost fishes.</title>
        <authorList>
            <person name="Parey E."/>
            <person name="Louis A."/>
            <person name="Montfort J."/>
            <person name="Bouchez O."/>
            <person name="Roques C."/>
            <person name="Iampietro C."/>
            <person name="Lluch J."/>
            <person name="Castinel A."/>
            <person name="Donnadieu C."/>
            <person name="Desvignes T."/>
            <person name="Floi Bucao C."/>
            <person name="Jouanno E."/>
            <person name="Wen M."/>
            <person name="Mejri S."/>
            <person name="Dirks R."/>
            <person name="Jansen H."/>
            <person name="Henkel C."/>
            <person name="Chen W.J."/>
            <person name="Zahm M."/>
            <person name="Cabau C."/>
            <person name="Klopp C."/>
            <person name="Thompson A.W."/>
            <person name="Robinson-Rechavi M."/>
            <person name="Braasch I."/>
            <person name="Lecointre G."/>
            <person name="Bobe J."/>
            <person name="Postlethwait J.H."/>
            <person name="Berthelot C."/>
            <person name="Roest Crollius H."/>
            <person name="Guiguen Y."/>
        </authorList>
    </citation>
    <scope>NUCLEOTIDE SEQUENCE</scope>
    <source>
        <strain evidence="14">WJC10195</strain>
    </source>
</reference>
<accession>A0A9Q1J3U2</accession>
<evidence type="ECO:0008006" key="16">
    <source>
        <dbReference type="Google" id="ProtNLM"/>
    </source>
</evidence>
<dbReference type="InterPro" id="IPR001849">
    <property type="entry name" value="PH_domain"/>
</dbReference>
<sequence length="1057" mass="117090">MLSTHASENGPEQKEVKQWIKSKLALSLKALQKRYVTTDAMVTSEDGDANLLCSALEAVFVHGIKSKYIRVEVGGRGRKAGPRGPLPQPVFWTLLKTVTHRDVIMELERLSFISTEVGRCRAWVRLALNDGLVECYLASLLREGSKLAGYYQPTALLLDPEEREVLLSYLQGLASLSFQLSYKSAVLNEWTVTPLALAGLCPATDSLDFPLRAGHKDTPKRKESWDAVSQSSLGSDTMEVHRGSGQGRGVCGKSRLTSSTLSLDTTGSSQLSSSLSSDSLLQGNGHKSPDKESWPCDLDITHITEDPKNMLADFGESTQSSQDSMHEDSYVSSLVPDHLSETVACSGSDSEAHCLLIPITDALASEICDIASEPRDPVPLGPNSEPCDPVPLVPVKKTGGETGVPPVPCEPAEKPVSLHLPMAEARSPPPQQATLCPVEPARPRWSRSTLSRRTSADSLHSPTAGFPNCRSWISEDDFYKPRTEATSEPEEALCFNAALANGTASSMTELEPPQSPPSVVHRRQIGLSNPFRGLLKLGHLERRGPVGMWREYYCELSPYEFRLYLNSEERTCYDNCSLLRCEDIRPAAADGRFELAFPGKRLYLRAPSQDEAEDWVDRVIEAVNKCRPVPRDDQWEVLQPSDGGEVDAPSPPSTTPSSPERGCPERGQQPELDWTRPVEPEPDAIKEAVLYLSQDERTWTPLVFSLSLEALRAFRMQDGRKALRHAYPIESIRDVVPDASLGSPAFFKVLTSRDTLKLQARDEAEARAWRDLIRGSLNSYLDTYEDGGTEVGTAHGGNIHRLVQHSLKGDGVLLPHLCTLPTEKGLDSQSFKCAGCPRQIGFSFGKARLCEFSGLFYCDSCHHGDTIVIPSRMVHNWDLVAREVSLPALKLLTQIAREPLLNVESLNPGLCDHAEPMALANGLRQRLRLLGDYVLTCRSGIRKKIQDKLDQRNYLLESCNLYSVTDLREIADGQHESLLQNLIQFASKHVYHCDLCTQRGFICQICNVDGIIFPFEFETTTRCKVCKTVFHSACKARSPACPRCLRLQKYLERELQD</sequence>
<dbReference type="SMART" id="SM00593">
    <property type="entry name" value="RUN"/>
    <property type="match status" value="1"/>
</dbReference>
<evidence type="ECO:0000256" key="2">
    <source>
        <dbReference type="ARBA" id="ARBA00004656"/>
    </source>
</evidence>
<feature type="compositionally biased region" description="Basic and acidic residues" evidence="11">
    <location>
        <begin position="214"/>
        <end position="225"/>
    </location>
</feature>
<dbReference type="CDD" id="cd00821">
    <property type="entry name" value="PH"/>
    <property type="match status" value="1"/>
</dbReference>
<feature type="region of interest" description="Disordered" evidence="11">
    <location>
        <begin position="425"/>
        <end position="462"/>
    </location>
</feature>
<dbReference type="PANTHER" id="PTHR12326">
    <property type="entry name" value="PLECKSTRIN HOMOLOGY DOMAIN CONTAINING PROTEIN"/>
    <property type="match status" value="1"/>
</dbReference>
<evidence type="ECO:0000313" key="14">
    <source>
        <dbReference type="EMBL" id="KAJ8364803.1"/>
    </source>
</evidence>
<dbReference type="OrthoDB" id="62364at2759"/>
<dbReference type="InterPro" id="IPR025258">
    <property type="entry name" value="RH_dom"/>
</dbReference>
<dbReference type="CDD" id="cd17679">
    <property type="entry name" value="RUN_PLEKHM1"/>
    <property type="match status" value="1"/>
</dbReference>
<dbReference type="GO" id="GO:0006914">
    <property type="term" value="P:autophagy"/>
    <property type="evidence" value="ECO:0007669"/>
    <property type="project" value="UniProtKB-KW"/>
</dbReference>
<dbReference type="GO" id="GO:0005765">
    <property type="term" value="C:lysosomal membrane"/>
    <property type="evidence" value="ECO:0007669"/>
    <property type="project" value="UniProtKB-SubCell"/>
</dbReference>
<evidence type="ECO:0000313" key="15">
    <source>
        <dbReference type="Proteomes" id="UP001152622"/>
    </source>
</evidence>
<keyword evidence="3" id="KW-0597">Phosphoprotein</keyword>
<evidence type="ECO:0000256" key="5">
    <source>
        <dbReference type="ARBA" id="ARBA00022737"/>
    </source>
</evidence>
<evidence type="ECO:0000256" key="11">
    <source>
        <dbReference type="SAM" id="MobiDB-lite"/>
    </source>
</evidence>
<dbReference type="AlphaFoldDB" id="A0A9Q1J3U2"/>
<evidence type="ECO:0000256" key="9">
    <source>
        <dbReference type="ARBA" id="ARBA00023006"/>
    </source>
</evidence>
<dbReference type="Proteomes" id="UP001152622">
    <property type="component" value="Chromosome 4"/>
</dbReference>
<comment type="caution">
    <text evidence="14">The sequence shown here is derived from an EMBL/GenBank/DDBJ whole genome shotgun (WGS) entry which is preliminary data.</text>
</comment>
<keyword evidence="15" id="KW-1185">Reference proteome</keyword>
<keyword evidence="10" id="KW-0458">Lysosome</keyword>
<dbReference type="InterPro" id="IPR051366">
    <property type="entry name" value="DEF8"/>
</dbReference>
<feature type="domain" description="PH" evidence="12">
    <location>
        <begin position="683"/>
        <end position="778"/>
    </location>
</feature>
<evidence type="ECO:0000259" key="13">
    <source>
        <dbReference type="PROSITE" id="PS50826"/>
    </source>
</evidence>
<dbReference type="SUPFAM" id="SSF140741">
    <property type="entry name" value="RUN domain-like"/>
    <property type="match status" value="1"/>
</dbReference>
<feature type="compositionally biased region" description="Low complexity" evidence="11">
    <location>
        <begin position="446"/>
        <end position="458"/>
    </location>
</feature>
<evidence type="ECO:0000256" key="10">
    <source>
        <dbReference type="ARBA" id="ARBA00023228"/>
    </source>
</evidence>
<keyword evidence="5" id="KW-0677">Repeat</keyword>
<dbReference type="SUPFAM" id="SSF50729">
    <property type="entry name" value="PH domain-like"/>
    <property type="match status" value="2"/>
</dbReference>
<dbReference type="InterPro" id="IPR011993">
    <property type="entry name" value="PH-like_dom_sf"/>
</dbReference>
<dbReference type="Gene3D" id="2.30.29.30">
    <property type="entry name" value="Pleckstrin-homology domain (PH domain)/Phosphotyrosine-binding domain (PTB)"/>
    <property type="match status" value="2"/>
</dbReference>
<dbReference type="GO" id="GO:0008270">
    <property type="term" value="F:zinc ion binding"/>
    <property type="evidence" value="ECO:0007669"/>
    <property type="project" value="UniProtKB-KW"/>
</dbReference>
<evidence type="ECO:0000259" key="12">
    <source>
        <dbReference type="PROSITE" id="PS50003"/>
    </source>
</evidence>
<keyword evidence="8" id="KW-0862">Zinc</keyword>
<dbReference type="PROSITE" id="PS50003">
    <property type="entry name" value="PH_DOMAIN"/>
    <property type="match status" value="2"/>
</dbReference>
<dbReference type="SMART" id="SM01175">
    <property type="entry name" value="DUF4206"/>
    <property type="match status" value="1"/>
</dbReference>